<sequence length="289" mass="34126">MASSPPRSSPSKTLLAALSYSDNFDYPLSLQEIWYWQPYTRYPTRSFPDWPHQKNHLYYLPGRQHIVDLRQKRLISSGIKWKKALSIAKYLQLIPSISAIFVTGSLAMRNSPENDDIDFMVITSPHTLWLTRVCVVIFLRLFNIRRSPRLATHSSPKVCNKICDNLYLDLKHLEISHNPHNKSQSFYLAHEILQAKCIFDRRYVHHRFIIQNSWVKDYLPMAYHESVKQFPNPAPDPDRILKVFSPILFILNAVFFLAQYLYMRPHLTREKISLGFAFFHPRLLKLKWL</sequence>
<evidence type="ECO:0000313" key="3">
    <source>
        <dbReference type="Proteomes" id="UP000176424"/>
    </source>
</evidence>
<reference evidence="2 3" key="1">
    <citation type="journal article" date="2016" name="Nat. Commun.">
        <title>Thousands of microbial genomes shed light on interconnected biogeochemical processes in an aquifer system.</title>
        <authorList>
            <person name="Anantharaman K."/>
            <person name="Brown C.T."/>
            <person name="Hug L.A."/>
            <person name="Sharon I."/>
            <person name="Castelle C.J."/>
            <person name="Probst A.J."/>
            <person name="Thomas B.C."/>
            <person name="Singh A."/>
            <person name="Wilkins M.J."/>
            <person name="Karaoz U."/>
            <person name="Brodie E.L."/>
            <person name="Williams K.H."/>
            <person name="Hubbard S.S."/>
            <person name="Banfield J.F."/>
        </authorList>
    </citation>
    <scope>NUCLEOTIDE SEQUENCE [LARGE SCALE GENOMIC DNA]</scope>
</reference>
<dbReference type="AlphaFoldDB" id="A0A1F4ZSG2"/>
<name>A0A1F4ZSG2_9BACT</name>
<evidence type="ECO:0008006" key="4">
    <source>
        <dbReference type="Google" id="ProtNLM"/>
    </source>
</evidence>
<accession>A0A1F4ZSG2</accession>
<keyword evidence="1" id="KW-0472">Membrane</keyword>
<gene>
    <name evidence="2" type="ORF">A2397_04515</name>
</gene>
<dbReference type="Proteomes" id="UP000176424">
    <property type="component" value="Unassembled WGS sequence"/>
</dbReference>
<keyword evidence="1" id="KW-0812">Transmembrane</keyword>
<comment type="caution">
    <text evidence="2">The sequence shown here is derived from an EMBL/GenBank/DDBJ whole genome shotgun (WGS) entry which is preliminary data.</text>
</comment>
<evidence type="ECO:0000313" key="2">
    <source>
        <dbReference type="EMBL" id="OGD08397.1"/>
    </source>
</evidence>
<dbReference type="EMBL" id="MEXR01000058">
    <property type="protein sequence ID" value="OGD08397.1"/>
    <property type="molecule type" value="Genomic_DNA"/>
</dbReference>
<feature type="transmembrane region" description="Helical" evidence="1">
    <location>
        <begin position="119"/>
        <end position="142"/>
    </location>
</feature>
<feature type="transmembrane region" description="Helical" evidence="1">
    <location>
        <begin position="90"/>
        <end position="107"/>
    </location>
</feature>
<dbReference type="STRING" id="1797263.A2397_04515"/>
<protein>
    <recommendedName>
        <fullName evidence="4">Polymerase nucleotidyl transferase domain-containing protein</fullName>
    </recommendedName>
</protein>
<evidence type="ECO:0000256" key="1">
    <source>
        <dbReference type="SAM" id="Phobius"/>
    </source>
</evidence>
<feature type="transmembrane region" description="Helical" evidence="1">
    <location>
        <begin position="243"/>
        <end position="262"/>
    </location>
</feature>
<organism evidence="2 3">
    <name type="scientific">Candidatus Amesbacteria bacterium RIFOXYB1_FULL_44_23</name>
    <dbReference type="NCBI Taxonomy" id="1797263"/>
    <lineage>
        <taxon>Bacteria</taxon>
        <taxon>Candidatus Amesiibacteriota</taxon>
    </lineage>
</organism>
<proteinExistence type="predicted"/>
<keyword evidence="1" id="KW-1133">Transmembrane helix</keyword>